<keyword evidence="5" id="KW-0175">Coiled coil</keyword>
<feature type="domain" description="Histidine kinase/HSP90-like ATPase" evidence="7">
    <location>
        <begin position="578"/>
        <end position="668"/>
    </location>
</feature>
<dbReference type="SMART" id="SM00028">
    <property type="entry name" value="TPR"/>
    <property type="match status" value="4"/>
</dbReference>
<dbReference type="InterPro" id="IPR011990">
    <property type="entry name" value="TPR-like_helical_dom_sf"/>
</dbReference>
<dbReference type="SMART" id="SM00387">
    <property type="entry name" value="HATPase_c"/>
    <property type="match status" value="1"/>
</dbReference>
<evidence type="ECO:0000256" key="6">
    <source>
        <dbReference type="SAM" id="Phobius"/>
    </source>
</evidence>
<evidence type="ECO:0000313" key="8">
    <source>
        <dbReference type="EMBL" id="SEM43834.1"/>
    </source>
</evidence>
<evidence type="ECO:0000256" key="2">
    <source>
        <dbReference type="ARBA" id="ARBA00022777"/>
    </source>
</evidence>
<dbReference type="InterPro" id="IPR011712">
    <property type="entry name" value="Sig_transdc_His_kin_sub3_dim/P"/>
</dbReference>
<feature type="repeat" description="TPR" evidence="4">
    <location>
        <begin position="160"/>
        <end position="193"/>
    </location>
</feature>
<evidence type="ECO:0000256" key="5">
    <source>
        <dbReference type="SAM" id="Coils"/>
    </source>
</evidence>
<dbReference type="CDD" id="cd16917">
    <property type="entry name" value="HATPase_UhpB-NarQ-NarX-like"/>
    <property type="match status" value="1"/>
</dbReference>
<dbReference type="EMBL" id="FOBB01000004">
    <property type="protein sequence ID" value="SEM43834.1"/>
    <property type="molecule type" value="Genomic_DNA"/>
</dbReference>
<organism evidence="8 9">
    <name type="scientific">Chitinophaga rupis</name>
    <dbReference type="NCBI Taxonomy" id="573321"/>
    <lineage>
        <taxon>Bacteria</taxon>
        <taxon>Pseudomonadati</taxon>
        <taxon>Bacteroidota</taxon>
        <taxon>Chitinophagia</taxon>
        <taxon>Chitinophagales</taxon>
        <taxon>Chitinophagaceae</taxon>
        <taxon>Chitinophaga</taxon>
    </lineage>
</organism>
<feature type="coiled-coil region" evidence="5">
    <location>
        <begin position="395"/>
        <end position="429"/>
    </location>
</feature>
<dbReference type="AlphaFoldDB" id="A0A1H7YDB2"/>
<keyword evidence="4" id="KW-0802">TPR repeat</keyword>
<keyword evidence="3" id="KW-0902">Two-component regulatory system</keyword>
<dbReference type="Pfam" id="PF02518">
    <property type="entry name" value="HATPase_c"/>
    <property type="match status" value="1"/>
</dbReference>
<dbReference type="Pfam" id="PF07730">
    <property type="entry name" value="HisKA_3"/>
    <property type="match status" value="1"/>
</dbReference>
<dbReference type="GO" id="GO:0016020">
    <property type="term" value="C:membrane"/>
    <property type="evidence" value="ECO:0007669"/>
    <property type="project" value="InterPro"/>
</dbReference>
<dbReference type="STRING" id="573321.SAMN04488505_104402"/>
<dbReference type="GO" id="GO:0046983">
    <property type="term" value="F:protein dimerization activity"/>
    <property type="evidence" value="ECO:0007669"/>
    <property type="project" value="InterPro"/>
</dbReference>
<dbReference type="InterPro" id="IPR003594">
    <property type="entry name" value="HATPase_dom"/>
</dbReference>
<keyword evidence="2 8" id="KW-0418">Kinase</keyword>
<evidence type="ECO:0000313" key="9">
    <source>
        <dbReference type="Proteomes" id="UP000198984"/>
    </source>
</evidence>
<keyword evidence="1" id="KW-0808">Transferase</keyword>
<protein>
    <submittedName>
        <fullName evidence="8">Histidine kinase</fullName>
    </submittedName>
</protein>
<evidence type="ECO:0000256" key="4">
    <source>
        <dbReference type="PROSITE-ProRule" id="PRU00339"/>
    </source>
</evidence>
<keyword evidence="6" id="KW-1133">Transmembrane helix</keyword>
<dbReference type="PROSITE" id="PS50005">
    <property type="entry name" value="TPR"/>
    <property type="match status" value="1"/>
</dbReference>
<dbReference type="Gene3D" id="1.20.5.1930">
    <property type="match status" value="1"/>
</dbReference>
<dbReference type="Gene3D" id="1.25.40.10">
    <property type="entry name" value="Tetratricopeptide repeat domain"/>
    <property type="match status" value="1"/>
</dbReference>
<gene>
    <name evidence="8" type="ORF">SAMN04488505_104402</name>
</gene>
<dbReference type="GO" id="GO:0000155">
    <property type="term" value="F:phosphorelay sensor kinase activity"/>
    <property type="evidence" value="ECO:0007669"/>
    <property type="project" value="InterPro"/>
</dbReference>
<feature type="transmembrane region" description="Helical" evidence="6">
    <location>
        <begin position="430"/>
        <end position="453"/>
    </location>
</feature>
<dbReference type="PANTHER" id="PTHR24421">
    <property type="entry name" value="NITRATE/NITRITE SENSOR PROTEIN NARX-RELATED"/>
    <property type="match status" value="1"/>
</dbReference>
<dbReference type="Proteomes" id="UP000198984">
    <property type="component" value="Unassembled WGS sequence"/>
</dbReference>
<keyword evidence="6" id="KW-0812">Transmembrane</keyword>
<evidence type="ECO:0000256" key="1">
    <source>
        <dbReference type="ARBA" id="ARBA00022679"/>
    </source>
</evidence>
<dbReference type="Gene3D" id="3.30.565.10">
    <property type="entry name" value="Histidine kinase-like ATPase, C-terminal domain"/>
    <property type="match status" value="1"/>
</dbReference>
<name>A0A1H7YDB2_9BACT</name>
<dbReference type="SUPFAM" id="SSF55874">
    <property type="entry name" value="ATPase domain of HSP90 chaperone/DNA topoisomerase II/histidine kinase"/>
    <property type="match status" value="1"/>
</dbReference>
<evidence type="ECO:0000256" key="3">
    <source>
        <dbReference type="ARBA" id="ARBA00023012"/>
    </source>
</evidence>
<keyword evidence="9" id="KW-1185">Reference proteome</keyword>
<dbReference type="InterPro" id="IPR036890">
    <property type="entry name" value="HATPase_C_sf"/>
</dbReference>
<dbReference type="Pfam" id="PF13424">
    <property type="entry name" value="TPR_12"/>
    <property type="match status" value="1"/>
</dbReference>
<keyword evidence="6" id="KW-0472">Membrane</keyword>
<reference evidence="8 9" key="1">
    <citation type="submission" date="2016-10" db="EMBL/GenBank/DDBJ databases">
        <authorList>
            <person name="de Groot N.N."/>
        </authorList>
    </citation>
    <scope>NUCLEOTIDE SEQUENCE [LARGE SCALE GENOMIC DNA]</scope>
    <source>
        <strain evidence="8 9">DSM 21039</strain>
    </source>
</reference>
<dbReference type="SUPFAM" id="SSF48452">
    <property type="entry name" value="TPR-like"/>
    <property type="match status" value="2"/>
</dbReference>
<dbReference type="InterPro" id="IPR019734">
    <property type="entry name" value="TPR_rpt"/>
</dbReference>
<sequence>MIPRYRSAGEFLFYKYLSCIAYIPVNTKAMKHISRPLLHICMLVMLLTLRMADTRAQMLTGLNRDSLRRVLHALPADTNKVMTFITLGQQYENNMPDSALYYYEQAQRLSVQLHYPAGFVRYVNNYTAVLNMQGRYNESLKLDLQAVDTCRRYGLQELLVKVLINTGVVYQYKEDYGRAADYYMKSLPLLESSGDLGMLSLMYGNLCGMYRNLHQLDKAYQYARKALQYGEQSGNEYAVGAACSNLANSLQDLDSTAAAVHYAQRAYNTGKQLDDITLQESALMSLGNSYKRTNHYDQYLATFRSALPLARMLDDVNGQAIAMQGITEGLYWTKQYRQAAISADTALAYAKAHDQKEVTRGLLLLMSDIQIALGNQPLSRQYRYLYDSTRDALMNDNLQKNIQELETKYEVEKKQHQLLEKDRQALRQRLWLIAAIAGILILCLLLLLTYRYYRQKQQVLQAGQENVRLKALLEGQLQERQRISQEMHDDMGSGLTAMLFLSRSIREPETAAVKIQRTAADLVRKMNEIIWTMNPEQNSLDSLIAYIRVNTAEALENAGLAYHFHMPENIPAINIPQELRRNLYLAAKEAVHNVIKHAGATEVHITITVNNRLTITIQDDGHGFDATADRPFGNGLKNMDRRMQQIGGALQVMNHEGTTVHLTAPLAL</sequence>
<evidence type="ECO:0000259" key="7">
    <source>
        <dbReference type="SMART" id="SM00387"/>
    </source>
</evidence>
<accession>A0A1H7YDB2</accession>
<proteinExistence type="predicted"/>
<dbReference type="InterPro" id="IPR050482">
    <property type="entry name" value="Sensor_HK_TwoCompSys"/>
</dbReference>